<evidence type="ECO:0000256" key="4">
    <source>
        <dbReference type="ARBA" id="ARBA00022630"/>
    </source>
</evidence>
<keyword evidence="4 7" id="KW-0285">Flavoprotein</keyword>
<dbReference type="InterPro" id="IPR050741">
    <property type="entry name" value="Acyl-CoA_dehydrogenase"/>
</dbReference>
<dbReference type="PANTHER" id="PTHR48083">
    <property type="entry name" value="MEDIUM-CHAIN SPECIFIC ACYL-COA DEHYDROGENASE, MITOCHONDRIAL-RELATED"/>
    <property type="match status" value="1"/>
</dbReference>
<dbReference type="InterPro" id="IPR036250">
    <property type="entry name" value="AcylCo_DH-like_C"/>
</dbReference>
<evidence type="ECO:0000313" key="12">
    <source>
        <dbReference type="EMBL" id="QKX62738.1"/>
    </source>
</evidence>
<name>A0A7H8R9V7_TALRU</name>
<dbReference type="InterPro" id="IPR037069">
    <property type="entry name" value="AcylCoA_DH/ox_N_sf"/>
</dbReference>
<dbReference type="Proteomes" id="UP000509510">
    <property type="component" value="Chromosome V"/>
</dbReference>
<keyword evidence="13" id="KW-1185">Reference proteome</keyword>
<dbReference type="Gene3D" id="1.10.540.10">
    <property type="entry name" value="Acyl-CoA dehydrogenase/oxidase, N-terminal domain"/>
    <property type="match status" value="1"/>
</dbReference>
<proteinExistence type="inferred from homology"/>
<evidence type="ECO:0000259" key="9">
    <source>
        <dbReference type="Pfam" id="PF00441"/>
    </source>
</evidence>
<dbReference type="Pfam" id="PF00441">
    <property type="entry name" value="Acyl-CoA_dh_1"/>
    <property type="match status" value="1"/>
</dbReference>
<dbReference type="KEGG" id="trg:TRUGW13939_09900"/>
<dbReference type="FunFam" id="2.40.110.10:FF:000002">
    <property type="entry name" value="Acyl-CoA dehydrogenase fadE12"/>
    <property type="match status" value="1"/>
</dbReference>
<keyword evidence="6 7" id="KW-0560">Oxidoreductase</keyword>
<dbReference type="InterPro" id="IPR009075">
    <property type="entry name" value="AcylCo_DH/oxidase_C"/>
</dbReference>
<feature type="domain" description="Acyl-CoA dehydrogenase/oxidase C-terminal" evidence="9">
    <location>
        <begin position="227"/>
        <end position="378"/>
    </location>
</feature>
<dbReference type="GO" id="GO:0033539">
    <property type="term" value="P:fatty acid beta-oxidation using acyl-CoA dehydrogenase"/>
    <property type="evidence" value="ECO:0007669"/>
    <property type="project" value="TreeGrafter"/>
</dbReference>
<dbReference type="GO" id="GO:0050660">
    <property type="term" value="F:flavin adenine dinucleotide binding"/>
    <property type="evidence" value="ECO:0007669"/>
    <property type="project" value="InterPro"/>
</dbReference>
<dbReference type="Pfam" id="PF02770">
    <property type="entry name" value="Acyl-CoA_dh_M"/>
    <property type="match status" value="1"/>
</dbReference>
<dbReference type="InterPro" id="IPR013786">
    <property type="entry name" value="AcylCoA_DH/ox_N"/>
</dbReference>
<protein>
    <recommendedName>
        <fullName evidence="14">Acyl-CoA dehydrogenase NM domain-like protein</fullName>
    </recommendedName>
</protein>
<evidence type="ECO:0000256" key="5">
    <source>
        <dbReference type="ARBA" id="ARBA00022827"/>
    </source>
</evidence>
<reference evidence="13" key="1">
    <citation type="submission" date="2020-06" db="EMBL/GenBank/DDBJ databases">
        <title>A chromosome-scale genome assembly of Talaromyces rugulosus W13939.</title>
        <authorList>
            <person name="Wang B."/>
            <person name="Guo L."/>
            <person name="Ye K."/>
            <person name="Wang L."/>
        </authorList>
    </citation>
    <scope>NUCLEOTIDE SEQUENCE [LARGE SCALE GENOMIC DNA]</scope>
    <source>
        <strain evidence="13">W13939</strain>
    </source>
</reference>
<accession>A0A7H8R9V7</accession>
<dbReference type="GeneID" id="55997382"/>
<dbReference type="Pfam" id="PF02771">
    <property type="entry name" value="Acyl-CoA_dh_N"/>
    <property type="match status" value="1"/>
</dbReference>
<comment type="similarity">
    <text evidence="2 7">Belongs to the acyl-CoA dehydrogenase family.</text>
</comment>
<dbReference type="InterPro" id="IPR006091">
    <property type="entry name" value="Acyl-CoA_Oxase/DH_mid-dom"/>
</dbReference>
<evidence type="ECO:0000259" key="10">
    <source>
        <dbReference type="Pfam" id="PF02770"/>
    </source>
</evidence>
<dbReference type="InterPro" id="IPR046373">
    <property type="entry name" value="Acyl-CoA_Oxase/DH_mid-dom_sf"/>
</dbReference>
<dbReference type="RefSeq" id="XP_035348912.1">
    <property type="nucleotide sequence ID" value="XM_035493019.1"/>
</dbReference>
<gene>
    <name evidence="12" type="ORF">TRUGW13939_09900</name>
</gene>
<evidence type="ECO:0008006" key="14">
    <source>
        <dbReference type="Google" id="ProtNLM"/>
    </source>
</evidence>
<dbReference type="PANTHER" id="PTHR48083:SF13">
    <property type="entry name" value="ACYL-COA DEHYDROGENASE FAMILY MEMBER 11"/>
    <property type="match status" value="1"/>
</dbReference>
<feature type="domain" description="Acyl-CoA oxidase/dehydrogenase middle" evidence="10">
    <location>
        <begin position="114"/>
        <end position="215"/>
    </location>
</feature>
<evidence type="ECO:0000259" key="11">
    <source>
        <dbReference type="Pfam" id="PF02771"/>
    </source>
</evidence>
<dbReference type="Gene3D" id="1.20.140.10">
    <property type="entry name" value="Butyryl-CoA Dehydrogenase, subunit A, domain 3"/>
    <property type="match status" value="1"/>
</dbReference>
<evidence type="ECO:0000313" key="13">
    <source>
        <dbReference type="Proteomes" id="UP000509510"/>
    </source>
</evidence>
<dbReference type="Gene3D" id="2.40.110.10">
    <property type="entry name" value="Butyryl-CoA Dehydrogenase, subunit A, domain 2"/>
    <property type="match status" value="1"/>
</dbReference>
<evidence type="ECO:0000256" key="7">
    <source>
        <dbReference type="RuleBase" id="RU362125"/>
    </source>
</evidence>
<feature type="compositionally biased region" description="Polar residues" evidence="8">
    <location>
        <begin position="10"/>
        <end position="20"/>
    </location>
</feature>
<evidence type="ECO:0000256" key="2">
    <source>
        <dbReference type="ARBA" id="ARBA00009347"/>
    </source>
</evidence>
<evidence type="ECO:0000256" key="8">
    <source>
        <dbReference type="SAM" id="MobiDB-lite"/>
    </source>
</evidence>
<dbReference type="SUPFAM" id="SSF47203">
    <property type="entry name" value="Acyl-CoA dehydrogenase C-terminal domain-like"/>
    <property type="match status" value="1"/>
</dbReference>
<comment type="cofactor">
    <cofactor evidence="1 7">
        <name>FAD</name>
        <dbReference type="ChEBI" id="CHEBI:57692"/>
    </cofactor>
</comment>
<feature type="non-terminal residue" evidence="12">
    <location>
        <position position="1"/>
    </location>
</feature>
<dbReference type="OrthoDB" id="434771at2759"/>
<evidence type="ECO:0000256" key="1">
    <source>
        <dbReference type="ARBA" id="ARBA00001974"/>
    </source>
</evidence>
<dbReference type="EMBL" id="CP055902">
    <property type="protein sequence ID" value="QKX62738.1"/>
    <property type="molecule type" value="Genomic_DNA"/>
</dbReference>
<dbReference type="GO" id="GO:0005737">
    <property type="term" value="C:cytoplasm"/>
    <property type="evidence" value="ECO:0007669"/>
    <property type="project" value="TreeGrafter"/>
</dbReference>
<evidence type="ECO:0000256" key="6">
    <source>
        <dbReference type="ARBA" id="ARBA00023002"/>
    </source>
</evidence>
<organism evidence="12 13">
    <name type="scientific">Talaromyces rugulosus</name>
    <name type="common">Penicillium rugulosum</name>
    <dbReference type="NCBI Taxonomy" id="121627"/>
    <lineage>
        <taxon>Eukaryota</taxon>
        <taxon>Fungi</taxon>
        <taxon>Dikarya</taxon>
        <taxon>Ascomycota</taxon>
        <taxon>Pezizomycotina</taxon>
        <taxon>Eurotiomycetes</taxon>
        <taxon>Eurotiomycetidae</taxon>
        <taxon>Eurotiales</taxon>
        <taxon>Trichocomaceae</taxon>
        <taxon>Talaromyces</taxon>
        <taxon>Talaromyces sect. Islandici</taxon>
    </lineage>
</organism>
<feature type="region of interest" description="Disordered" evidence="8">
    <location>
        <begin position="1"/>
        <end position="21"/>
    </location>
</feature>
<keyword evidence="5 7" id="KW-0274">FAD</keyword>
<evidence type="ECO:0000256" key="3">
    <source>
        <dbReference type="ARBA" id="ARBA00011738"/>
    </source>
</evidence>
<dbReference type="InterPro" id="IPR009100">
    <property type="entry name" value="AcylCoA_DH/oxidase_NM_dom_sf"/>
</dbReference>
<sequence>IPADPVYESQLGNDESTRWGTQPPIMEELKKQAKALGIWNLFLPFSHGQHRRRFSNLEYGLMAEQLGKSPIASEACNCNPPDTGNMEILKKYGTEAQKKQWLDPLLDGDLRSVFLMTEPDIASSDAKNIRLTIDKVGDEYVLNGSKWWSSGAGHTKASVFLVMGKSSPNNPDSYKQQSVIVVPADTPGIRRLRMMSVFGYDDAPHGHGHFVFENVRVPCSSILGGEGRGFEIIQSRLGPGRIHHSMRAIGVAERALEWMIARIGDSRKTAFGKKLNQHGTILQWVAESRIYINTARLSVLNAAFKIDVGDAKGAVSEIAQAKVLAPRAVLETLERAIQTYGGAGVSQDTPLAAMWAQARTLKIVDGPDEVHLQQLGRNESKRGDELQAKIERQKHLTEDLLASSKISRRKGKLFSLL</sequence>
<dbReference type="SUPFAM" id="SSF56645">
    <property type="entry name" value="Acyl-CoA dehydrogenase NM domain-like"/>
    <property type="match status" value="1"/>
</dbReference>
<feature type="domain" description="Acyl-CoA dehydrogenase/oxidase N-terminal" evidence="11">
    <location>
        <begin position="25"/>
        <end position="109"/>
    </location>
</feature>
<dbReference type="GO" id="GO:0003995">
    <property type="term" value="F:acyl-CoA dehydrogenase activity"/>
    <property type="evidence" value="ECO:0007669"/>
    <property type="project" value="TreeGrafter"/>
</dbReference>
<comment type="subunit">
    <text evidence="3">Homodimer.</text>
</comment>
<dbReference type="AlphaFoldDB" id="A0A7H8R9V7"/>